<keyword evidence="4 7" id="KW-0238">DNA-binding</keyword>
<dbReference type="GO" id="GO:0000978">
    <property type="term" value="F:RNA polymerase II cis-regulatory region sequence-specific DNA binding"/>
    <property type="evidence" value="ECO:0007669"/>
    <property type="project" value="TreeGrafter"/>
</dbReference>
<dbReference type="CDD" id="cd00086">
    <property type="entry name" value="homeodomain"/>
    <property type="match status" value="1"/>
</dbReference>
<comment type="subcellular location">
    <subcellularLocation>
        <location evidence="1 7 8">Nucleus</location>
    </subcellularLocation>
</comment>
<organism evidence="11 12">
    <name type="scientific">Varroa destructor</name>
    <name type="common">Honeybee mite</name>
    <dbReference type="NCBI Taxonomy" id="109461"/>
    <lineage>
        <taxon>Eukaryota</taxon>
        <taxon>Metazoa</taxon>
        <taxon>Ecdysozoa</taxon>
        <taxon>Arthropoda</taxon>
        <taxon>Chelicerata</taxon>
        <taxon>Arachnida</taxon>
        <taxon>Acari</taxon>
        <taxon>Parasitiformes</taxon>
        <taxon>Mesostigmata</taxon>
        <taxon>Gamasina</taxon>
        <taxon>Dermanyssoidea</taxon>
        <taxon>Varroidae</taxon>
        <taxon>Varroa</taxon>
    </lineage>
</organism>
<feature type="compositionally biased region" description="Basic residues" evidence="9">
    <location>
        <begin position="143"/>
        <end position="154"/>
    </location>
</feature>
<dbReference type="PANTHER" id="PTHR45882:SF3">
    <property type="entry name" value="PITUITARY HOMEOBOX HOMOLOG PTX1"/>
    <property type="match status" value="1"/>
</dbReference>
<dbReference type="Pfam" id="PF00046">
    <property type="entry name" value="Homeodomain"/>
    <property type="match status" value="1"/>
</dbReference>
<keyword evidence="3" id="KW-0217">Developmental protein</keyword>
<evidence type="ECO:0000256" key="4">
    <source>
        <dbReference type="ARBA" id="ARBA00023125"/>
    </source>
</evidence>
<dbReference type="KEGG" id="vde:111254872"/>
<dbReference type="GeneID" id="111254872"/>
<feature type="compositionally biased region" description="Polar residues" evidence="9">
    <location>
        <begin position="690"/>
        <end position="708"/>
    </location>
</feature>
<evidence type="ECO:0000256" key="8">
    <source>
        <dbReference type="RuleBase" id="RU000682"/>
    </source>
</evidence>
<dbReference type="InParanoid" id="A0A7M7MF34"/>
<reference evidence="11" key="1">
    <citation type="submission" date="2021-01" db="UniProtKB">
        <authorList>
            <consortium name="EnsemblMetazoa"/>
        </authorList>
    </citation>
    <scope>IDENTIFICATION</scope>
</reference>
<dbReference type="EnsemblMetazoa" id="XM_022816192">
    <property type="protein sequence ID" value="XP_022671927"/>
    <property type="gene ID" value="LOC111254872"/>
</dbReference>
<dbReference type="SMART" id="SM00389">
    <property type="entry name" value="HOX"/>
    <property type="match status" value="1"/>
</dbReference>
<dbReference type="InterPro" id="IPR009057">
    <property type="entry name" value="Homeodomain-like_sf"/>
</dbReference>
<evidence type="ECO:0000256" key="6">
    <source>
        <dbReference type="ARBA" id="ARBA00023242"/>
    </source>
</evidence>
<dbReference type="SUPFAM" id="SSF46689">
    <property type="entry name" value="Homeodomain-like"/>
    <property type="match status" value="1"/>
</dbReference>
<sequence length="783" mass="81819">MISYSGTEGYTVLLRSGGVVAIMAEEMVPLENPHRAVIVKAEGSEMCHKTAYETQDEPAEYVTLGDADSHTRPRVDAEQEVSTLSMSVRAHAESATASVERAAMNTGTTMATSSTSCSLLEHEQIDCEQKMSANLAPLSNQHQQHHHPHYHHQGPAHQEQHTSQAAAKHDMHCDKPPGVPTAAAISQHEVVHEVHNVHEMQPLQEIHLQLHQVHSMHQMMYPMQHHLQQLQHIGATGVGVQAGASPTGTIGTVATHELHEMHEEHIVHSNYILEQGVTYTVVPPINRGLNYPSYSALYNQDRDSFCLYPSKLASPTSTSMESLGKGSLIGGCSGGGDGGSSSISNGPVGLAPADPVSVSLAAGRLLDSSHISLAPAGPDSTNTGPPGHAANSPLSAVSDSLAALKPPTSAKGGSVLTSPSSGHLTHPHSPTPKYCVSATGVGSGGGVVGAGAGSGGVTNKKRQRRQRTHFTSQQLQELEATFSRNRYPDMSTREEIAMWTSLTEARVRVWFKNRRAKWRKRERNVSAELKGGFGTSQYNGLMQPFSDPHDPAALYPSYPSHNNYWGKVSSPLAPKSFPWALGPAPGGSPLPQGMSMGSMGSLGGMGGFNSSAVTSVPPSPQSAASSLSTATSPPNAITSTTPTASGYSTPTLPYAYSAHPTGGGRLGCAVQDGQGLSASSALGPASASPNGNHSISSLRLKSSPNSFQDGKPLGSGGGGYPSVASPYSPSCSTSTSSPNTTPTPRVTPLSPPHLAPPSQQTAYTTPSNNSSSQATTLADPSTV</sequence>
<name>A0A7M7MF34_VARDE</name>
<evidence type="ECO:0000256" key="3">
    <source>
        <dbReference type="ARBA" id="ARBA00022473"/>
    </source>
</evidence>
<dbReference type="GO" id="GO:0005634">
    <property type="term" value="C:nucleus"/>
    <property type="evidence" value="ECO:0007669"/>
    <property type="project" value="UniProtKB-SubCell"/>
</dbReference>
<evidence type="ECO:0000256" key="2">
    <source>
        <dbReference type="ARBA" id="ARBA00006503"/>
    </source>
</evidence>
<dbReference type="AlphaFoldDB" id="A0A7M7MF34"/>
<keyword evidence="5 7" id="KW-0371">Homeobox</keyword>
<evidence type="ECO:0000313" key="12">
    <source>
        <dbReference type="Proteomes" id="UP000594260"/>
    </source>
</evidence>
<dbReference type="PROSITE" id="PS50071">
    <property type="entry name" value="HOMEOBOX_2"/>
    <property type="match status" value="1"/>
</dbReference>
<feature type="compositionally biased region" description="Low complexity" evidence="9">
    <location>
        <begin position="721"/>
        <end position="748"/>
    </location>
</feature>
<dbReference type="OrthoDB" id="6159439at2759"/>
<dbReference type="GO" id="GO:0009653">
    <property type="term" value="P:anatomical structure morphogenesis"/>
    <property type="evidence" value="ECO:0007669"/>
    <property type="project" value="TreeGrafter"/>
</dbReference>
<dbReference type="FunFam" id="1.10.10.60:FF:000031">
    <property type="entry name" value="Homeobox protein"/>
    <property type="match status" value="1"/>
</dbReference>
<feature type="compositionally biased region" description="Basic residues" evidence="9">
    <location>
        <begin position="459"/>
        <end position="468"/>
    </location>
</feature>
<keyword evidence="12" id="KW-1185">Reference proteome</keyword>
<accession>A0A7M7MF34</accession>
<evidence type="ECO:0000256" key="1">
    <source>
        <dbReference type="ARBA" id="ARBA00004123"/>
    </source>
</evidence>
<feature type="DNA-binding region" description="Homeobox" evidence="7">
    <location>
        <begin position="463"/>
        <end position="522"/>
    </location>
</feature>
<comment type="similarity">
    <text evidence="2">Belongs to the paired homeobox family. Bicoid subfamily.</text>
</comment>
<dbReference type="Proteomes" id="UP000594260">
    <property type="component" value="Unplaced"/>
</dbReference>
<dbReference type="InterPro" id="IPR001356">
    <property type="entry name" value="HD"/>
</dbReference>
<feature type="domain" description="Homeobox" evidence="10">
    <location>
        <begin position="461"/>
        <end position="521"/>
    </location>
</feature>
<evidence type="ECO:0000259" key="10">
    <source>
        <dbReference type="PROSITE" id="PS50071"/>
    </source>
</evidence>
<feature type="compositionally biased region" description="Low complexity" evidence="9">
    <location>
        <begin position="675"/>
        <end position="689"/>
    </location>
</feature>
<protein>
    <recommendedName>
        <fullName evidence="10">Homeobox domain-containing protein</fullName>
    </recommendedName>
</protein>
<evidence type="ECO:0000256" key="7">
    <source>
        <dbReference type="PROSITE-ProRule" id="PRU00108"/>
    </source>
</evidence>
<feature type="region of interest" description="Disordered" evidence="9">
    <location>
        <begin position="372"/>
        <end position="431"/>
    </location>
</feature>
<evidence type="ECO:0000256" key="9">
    <source>
        <dbReference type="SAM" id="MobiDB-lite"/>
    </source>
</evidence>
<dbReference type="GO" id="GO:0000981">
    <property type="term" value="F:DNA-binding transcription factor activity, RNA polymerase II-specific"/>
    <property type="evidence" value="ECO:0007669"/>
    <property type="project" value="InterPro"/>
</dbReference>
<feature type="region of interest" description="Disordered" evidence="9">
    <location>
        <begin position="450"/>
        <end position="472"/>
    </location>
</feature>
<dbReference type="PANTHER" id="PTHR45882">
    <property type="entry name" value="PITUITARY HOMEOBOX HOMOLOG PTX1"/>
    <property type="match status" value="1"/>
</dbReference>
<dbReference type="PROSITE" id="PS00027">
    <property type="entry name" value="HOMEOBOX_1"/>
    <property type="match status" value="1"/>
</dbReference>
<feature type="compositionally biased region" description="Low complexity" evidence="9">
    <location>
        <begin position="610"/>
        <end position="636"/>
    </location>
</feature>
<evidence type="ECO:0000256" key="5">
    <source>
        <dbReference type="ARBA" id="ARBA00023155"/>
    </source>
</evidence>
<feature type="compositionally biased region" description="Polar residues" evidence="9">
    <location>
        <begin position="757"/>
        <end position="783"/>
    </location>
</feature>
<dbReference type="Gene3D" id="1.10.10.60">
    <property type="entry name" value="Homeodomain-like"/>
    <property type="match status" value="1"/>
</dbReference>
<proteinExistence type="inferred from homology"/>
<feature type="region of interest" description="Disordered" evidence="9">
    <location>
        <begin position="139"/>
        <end position="170"/>
    </location>
</feature>
<evidence type="ECO:0000313" key="11">
    <source>
        <dbReference type="EnsemblMetazoa" id="XP_022671927"/>
    </source>
</evidence>
<dbReference type="InterPro" id="IPR017970">
    <property type="entry name" value="Homeobox_CS"/>
</dbReference>
<feature type="region of interest" description="Disordered" evidence="9">
    <location>
        <begin position="610"/>
        <end position="644"/>
    </location>
</feature>
<keyword evidence="6 7" id="KW-0539">Nucleus</keyword>
<dbReference type="RefSeq" id="XP_022671927.1">
    <property type="nucleotide sequence ID" value="XM_022816192.1"/>
</dbReference>
<feature type="region of interest" description="Disordered" evidence="9">
    <location>
        <begin position="675"/>
        <end position="783"/>
    </location>
</feature>